<evidence type="ECO:0000313" key="2">
    <source>
        <dbReference type="EMBL" id="NEW34240.1"/>
    </source>
</evidence>
<dbReference type="PROSITE" id="PS50943">
    <property type="entry name" value="HTH_CROC1"/>
    <property type="match status" value="1"/>
</dbReference>
<name>A0A6P1CNT4_9NOCA</name>
<comment type="caution">
    <text evidence="2">The sequence shown here is derived from an EMBL/GenBank/DDBJ whole genome shotgun (WGS) entry which is preliminary data.</text>
</comment>
<evidence type="ECO:0000259" key="1">
    <source>
        <dbReference type="PROSITE" id="PS50943"/>
    </source>
</evidence>
<protein>
    <submittedName>
        <fullName evidence="2">Transcriptional regulator</fullName>
    </submittedName>
</protein>
<sequence>MWLASNPSVSVWKSNPGVASPRGVLHLACQAPAVRCGFQMPVLRALRKPSLQANEVLRHTTATEPLRWAHRIERAMGGWIVIVAEWTGVEVRAMRTAALRITQQAMAELLGFTEAVVRKWEKRGATITLGQQYAEAMDTLLRRLDDEQRGRFAAALHGTPAPTSRSEASGEGLFEPVATIVERTQRLAELDADDHLADTLDLAMMDLLDRYETQGPQRLAPEAVALRQRVDAALHRRRHPHHLQRLNALAARLSGVLGYMAVNRGRFGLAKLYCREAYIIAAHIDDRELLAWIKGTESFCAYYMGDFRSSASLACEGIELAGAGPQAIRLYSNGLARALGKLGDVKGVDRAVEKAAALAETHGTGPRLTPALTFAPYGHARMMANAATAYLSAGQYGKTFAYGHQIEEYIDESDSTWSRSLVGLDVATALSRKADPDLEQAVHLGIKALSATSDRPIRSVWQRAHELGAAFRSTPAALSDEYLDYLREWSAAARGISAAEVPNQSG</sequence>
<dbReference type="EMBL" id="JAAGVB010000025">
    <property type="protein sequence ID" value="NEW34240.1"/>
    <property type="molecule type" value="Genomic_DNA"/>
</dbReference>
<evidence type="ECO:0000313" key="3">
    <source>
        <dbReference type="Proteomes" id="UP000471166"/>
    </source>
</evidence>
<dbReference type="InterPro" id="IPR010982">
    <property type="entry name" value="Lambda_DNA-bd_dom_sf"/>
</dbReference>
<dbReference type="InterPro" id="IPR001387">
    <property type="entry name" value="Cro/C1-type_HTH"/>
</dbReference>
<dbReference type="RefSeq" id="WP_163845592.1">
    <property type="nucleotide sequence ID" value="NZ_JAAGVB010000025.1"/>
</dbReference>
<dbReference type="AlphaFoldDB" id="A0A6P1CNT4"/>
<gene>
    <name evidence="2" type="ORF">GV791_16980</name>
</gene>
<feature type="domain" description="HTH cro/C1-type" evidence="1">
    <location>
        <begin position="91"/>
        <end position="144"/>
    </location>
</feature>
<dbReference type="CDD" id="cd00093">
    <property type="entry name" value="HTH_XRE"/>
    <property type="match status" value="1"/>
</dbReference>
<dbReference type="GO" id="GO:0003677">
    <property type="term" value="F:DNA binding"/>
    <property type="evidence" value="ECO:0007669"/>
    <property type="project" value="InterPro"/>
</dbReference>
<dbReference type="Gene3D" id="1.10.260.40">
    <property type="entry name" value="lambda repressor-like DNA-binding domains"/>
    <property type="match status" value="1"/>
</dbReference>
<dbReference type="Proteomes" id="UP000471166">
    <property type="component" value="Unassembled WGS sequence"/>
</dbReference>
<accession>A0A6P1CNT4</accession>
<reference evidence="2 3" key="1">
    <citation type="submission" date="2020-01" db="EMBL/GenBank/DDBJ databases">
        <title>Genetics and antimicrobial susceptibilities of Nocardia species isolated from the soil; a comparison with species isolated from humans.</title>
        <authorList>
            <person name="Carrasco G."/>
            <person name="Monzon S."/>
            <person name="Sansegundo M."/>
            <person name="Garcia E."/>
            <person name="Garrido N."/>
            <person name="Medina M.J."/>
            <person name="Villalon P."/>
            <person name="Ramirez-Arocha A.C."/>
            <person name="Jimenez P."/>
            <person name="Cuesta I."/>
            <person name="Valdezate S."/>
        </authorList>
    </citation>
    <scope>NUCLEOTIDE SEQUENCE [LARGE SCALE GENOMIC DNA]</scope>
    <source>
        <strain evidence="2 3">CNM20110626</strain>
    </source>
</reference>
<proteinExistence type="predicted"/>
<organism evidence="2 3">
    <name type="scientific">Nocardia cyriacigeorgica</name>
    <dbReference type="NCBI Taxonomy" id="135487"/>
    <lineage>
        <taxon>Bacteria</taxon>
        <taxon>Bacillati</taxon>
        <taxon>Actinomycetota</taxon>
        <taxon>Actinomycetes</taxon>
        <taxon>Mycobacteriales</taxon>
        <taxon>Nocardiaceae</taxon>
        <taxon>Nocardia</taxon>
    </lineage>
</organism>